<dbReference type="Gene3D" id="3.40.1550.20">
    <property type="entry name" value="Transcriptional regulator MraZ domain"/>
    <property type="match status" value="1"/>
</dbReference>
<keyword evidence="2 7" id="KW-0963">Cytoplasm</keyword>
<dbReference type="CDD" id="cd16321">
    <property type="entry name" value="MraZ_C"/>
    <property type="match status" value="1"/>
</dbReference>
<evidence type="ECO:0000256" key="2">
    <source>
        <dbReference type="ARBA" id="ARBA00022490"/>
    </source>
</evidence>
<keyword evidence="5 7" id="KW-0238">DNA-binding</keyword>
<keyword evidence="4 7" id="KW-0805">Transcription regulation</keyword>
<evidence type="ECO:0000313" key="9">
    <source>
        <dbReference type="EMBL" id="KYO66672.1"/>
    </source>
</evidence>
<dbReference type="InterPro" id="IPR035642">
    <property type="entry name" value="MraZ_N"/>
</dbReference>
<keyword evidence="10" id="KW-1185">Reference proteome</keyword>
<dbReference type="NCBIfam" id="TIGR00242">
    <property type="entry name" value="division/cell wall cluster transcriptional repressor MraZ"/>
    <property type="match status" value="1"/>
</dbReference>
<dbReference type="GO" id="GO:0000976">
    <property type="term" value="F:transcription cis-regulatory region binding"/>
    <property type="evidence" value="ECO:0007669"/>
    <property type="project" value="TreeGrafter"/>
</dbReference>
<dbReference type="Proteomes" id="UP000075737">
    <property type="component" value="Unassembled WGS sequence"/>
</dbReference>
<evidence type="ECO:0000256" key="7">
    <source>
        <dbReference type="HAMAP-Rule" id="MF_01008"/>
    </source>
</evidence>
<keyword evidence="6 7" id="KW-0804">Transcription</keyword>
<dbReference type="Pfam" id="PF02381">
    <property type="entry name" value="MraZ"/>
    <property type="match status" value="2"/>
</dbReference>
<dbReference type="InterPro" id="IPR007159">
    <property type="entry name" value="SpoVT-AbrB_dom"/>
</dbReference>
<dbReference type="PANTHER" id="PTHR34701:SF1">
    <property type="entry name" value="TRANSCRIPTIONAL REGULATOR MRAZ"/>
    <property type="match status" value="1"/>
</dbReference>
<evidence type="ECO:0000256" key="3">
    <source>
        <dbReference type="ARBA" id="ARBA00022737"/>
    </source>
</evidence>
<evidence type="ECO:0000313" key="10">
    <source>
        <dbReference type="Proteomes" id="UP000075737"/>
    </source>
</evidence>
<dbReference type="HAMAP" id="MF_01008">
    <property type="entry name" value="MraZ"/>
    <property type="match status" value="1"/>
</dbReference>
<comment type="subunit">
    <text evidence="7">Forms oligomers.</text>
</comment>
<dbReference type="SUPFAM" id="SSF89447">
    <property type="entry name" value="AbrB/MazE/MraZ-like"/>
    <property type="match status" value="1"/>
</dbReference>
<evidence type="ECO:0000259" key="8">
    <source>
        <dbReference type="PROSITE" id="PS51740"/>
    </source>
</evidence>
<gene>
    <name evidence="7 9" type="primary">mraZ</name>
    <name evidence="9" type="ORF">ATZ99_09160</name>
</gene>
<organism evidence="9 10">
    <name type="scientific">Thermovenabulum gondwanense</name>
    <dbReference type="NCBI Taxonomy" id="520767"/>
    <lineage>
        <taxon>Bacteria</taxon>
        <taxon>Bacillati</taxon>
        <taxon>Bacillota</taxon>
        <taxon>Clostridia</taxon>
        <taxon>Thermosediminibacterales</taxon>
        <taxon>Thermosediminibacteraceae</taxon>
        <taxon>Thermovenabulum</taxon>
    </lineage>
</organism>
<reference evidence="9 10" key="1">
    <citation type="submission" date="2015-12" db="EMBL/GenBank/DDBJ databases">
        <title>Draft genome of Thermovenabulum gondwanense isolated from a red thermophilic microbial mat colonisisng an outflow channel of a bore well.</title>
        <authorList>
            <person name="Patel B.K."/>
        </authorList>
    </citation>
    <scope>NUCLEOTIDE SEQUENCE [LARGE SCALE GENOMIC DNA]</scope>
    <source>
        <strain evidence="9 10">R270</strain>
    </source>
</reference>
<keyword evidence="3" id="KW-0677">Repeat</keyword>
<dbReference type="FunFam" id="3.40.1550.20:FF:000002">
    <property type="entry name" value="Transcriptional regulator MraZ"/>
    <property type="match status" value="1"/>
</dbReference>
<comment type="caution">
    <text evidence="9">The sequence shown here is derived from an EMBL/GenBank/DDBJ whole genome shotgun (WGS) entry which is preliminary data.</text>
</comment>
<comment type="subcellular location">
    <subcellularLocation>
        <location evidence="7">Cytoplasm</location>
        <location evidence="7">Nucleoid</location>
    </subcellularLocation>
</comment>
<feature type="domain" description="SpoVT-AbrB" evidence="8">
    <location>
        <begin position="76"/>
        <end position="119"/>
    </location>
</feature>
<dbReference type="STRING" id="520767.ATZ99_09160"/>
<dbReference type="GO" id="GO:2000143">
    <property type="term" value="P:negative regulation of DNA-templated transcription initiation"/>
    <property type="evidence" value="ECO:0007669"/>
    <property type="project" value="TreeGrafter"/>
</dbReference>
<dbReference type="InterPro" id="IPR038619">
    <property type="entry name" value="MraZ_sf"/>
</dbReference>
<protein>
    <recommendedName>
        <fullName evidence="1 7">Transcriptional regulator MraZ</fullName>
    </recommendedName>
</protein>
<dbReference type="GO" id="GO:0009295">
    <property type="term" value="C:nucleoid"/>
    <property type="evidence" value="ECO:0007669"/>
    <property type="project" value="UniProtKB-SubCell"/>
</dbReference>
<feature type="domain" description="SpoVT-AbrB" evidence="8">
    <location>
        <begin position="5"/>
        <end position="47"/>
    </location>
</feature>
<dbReference type="GO" id="GO:0005737">
    <property type="term" value="C:cytoplasm"/>
    <property type="evidence" value="ECO:0007669"/>
    <property type="project" value="UniProtKB-UniRule"/>
</dbReference>
<sequence length="143" mass="16424">MFIGQYLHSLDSKGRVIMPSKFREGLGENFILTKGLDRCLFAYPMNEWKVIEEKLKALPLAKKEARAFLRLFFSGAVEAEVDKQGRILIPPILREYAGIEKDVVIIGVSNRVEIWSKEEWDVYSKGQEESYEEIAENLVELGI</sequence>
<evidence type="ECO:0000256" key="6">
    <source>
        <dbReference type="ARBA" id="ARBA00023163"/>
    </source>
</evidence>
<comment type="similarity">
    <text evidence="7">Belongs to the MraZ family.</text>
</comment>
<dbReference type="AlphaFoldDB" id="A0A162MLW9"/>
<dbReference type="InterPro" id="IPR003444">
    <property type="entry name" value="MraZ"/>
</dbReference>
<proteinExistence type="inferred from homology"/>
<evidence type="ECO:0000256" key="1">
    <source>
        <dbReference type="ARBA" id="ARBA00013860"/>
    </source>
</evidence>
<dbReference type="GO" id="GO:0003700">
    <property type="term" value="F:DNA-binding transcription factor activity"/>
    <property type="evidence" value="ECO:0007669"/>
    <property type="project" value="UniProtKB-UniRule"/>
</dbReference>
<dbReference type="EMBL" id="LOHZ01000025">
    <property type="protein sequence ID" value="KYO66672.1"/>
    <property type="molecule type" value="Genomic_DNA"/>
</dbReference>
<accession>A0A162MLW9</accession>
<dbReference type="PANTHER" id="PTHR34701">
    <property type="entry name" value="TRANSCRIPTIONAL REGULATOR MRAZ"/>
    <property type="match status" value="1"/>
</dbReference>
<dbReference type="InterPro" id="IPR037914">
    <property type="entry name" value="SpoVT-AbrB_sf"/>
</dbReference>
<dbReference type="InterPro" id="IPR035644">
    <property type="entry name" value="MraZ_C"/>
</dbReference>
<dbReference type="RefSeq" id="WP_068748067.1">
    <property type="nucleotide sequence ID" value="NZ_LOHZ01000025.1"/>
</dbReference>
<dbReference type="CDD" id="cd16320">
    <property type="entry name" value="MraZ_N"/>
    <property type="match status" value="1"/>
</dbReference>
<dbReference type="PATRIC" id="fig|520767.4.peg.1011"/>
<name>A0A162MLW9_9FIRM</name>
<dbReference type="InterPro" id="IPR020603">
    <property type="entry name" value="MraZ_dom"/>
</dbReference>
<evidence type="ECO:0000256" key="5">
    <source>
        <dbReference type="ARBA" id="ARBA00023125"/>
    </source>
</evidence>
<evidence type="ECO:0000256" key="4">
    <source>
        <dbReference type="ARBA" id="ARBA00023015"/>
    </source>
</evidence>
<dbReference type="PROSITE" id="PS51740">
    <property type="entry name" value="SPOVT_ABRB"/>
    <property type="match status" value="2"/>
</dbReference>
<dbReference type="OrthoDB" id="9807753at2"/>